<dbReference type="GO" id="GO:0035591">
    <property type="term" value="F:signaling adaptor activity"/>
    <property type="evidence" value="ECO:0007669"/>
    <property type="project" value="TreeGrafter"/>
</dbReference>
<evidence type="ECO:0000313" key="2">
    <source>
        <dbReference type="Proteomes" id="UP001311799"/>
    </source>
</evidence>
<dbReference type="GO" id="GO:1904263">
    <property type="term" value="P:positive regulation of TORC1 signaling"/>
    <property type="evidence" value="ECO:0007669"/>
    <property type="project" value="TreeGrafter"/>
</dbReference>
<dbReference type="InterPro" id="IPR015943">
    <property type="entry name" value="WD40/YVTN_repeat-like_dom_sf"/>
</dbReference>
<evidence type="ECO:0000313" key="1">
    <source>
        <dbReference type="EMBL" id="KAK6588668.1"/>
    </source>
</evidence>
<dbReference type="AlphaFoldDB" id="A0AAV9XV82"/>
<dbReference type="Gene3D" id="2.130.10.10">
    <property type="entry name" value="YVTN repeat-like/Quinoprotein amine dehydrogenase"/>
    <property type="match status" value="1"/>
</dbReference>
<dbReference type="GO" id="GO:0035859">
    <property type="term" value="C:Seh1-associated complex"/>
    <property type="evidence" value="ECO:0007669"/>
    <property type="project" value="TreeGrafter"/>
</dbReference>
<dbReference type="Proteomes" id="UP001311799">
    <property type="component" value="Unassembled WGS sequence"/>
</dbReference>
<sequence>MINSVDVDKYGAHGILFNSDVTIFNLGRDKGSVVSCFEGGGEYVGTSKRTTMSGKASLGDNSRLNAVFMGEIDECSFDGLNIVKFGVHPRICDNFICTRGGTVLYGNIEGIGIEYISNQMVNITSFDWSPHFSTGTFVTSSEDAVIRISDLRTKDIDYSFLSFYNTTHVKWSSLNSFMIATLHENCNFMSIYDLRTLRSIGIIPKTAWNNDNTYTKNDTNIIDFEWLPFTSNKIIINQIEFLSVIDISSSLGSFKMVDNCLSNNLCQTISFIESDGKLPYKYYKNNNMNDISDGWKKTTDEKLNSENFKRDRIRINTFNFIPETTSLIAHNEFNNELYYCNLKDITSGNSDNNRFKFEKTDIKVPNNTFKIFIRENNLLAFTGHNRELQCNDELESDTSQIDLWFKTNIKFPKLNSAKSQFFNLKNILLEWFVKDVNFIHDKIKNNYVITNNISHIIIESNEKTIMKISRHLISQGKFVFEDNTHIPGLIDDIDSFEFSIALNISRDKNSFVTVKYYITENTVQLINMLSQTISIYSYNSVSDIFPQEDMHACMHVIPMRIFIDGTFFEKKELGYLYGVFEIKIDEEKLSASRDCLLDWAAIFSNWPDILTMDNSCVDKDIGERFEDIIWKVDNNTNVGDLDFLSVKSKLKDSYFHSGSVTINDSPKLNTKFYFAFKNVDRMFIVKDKKLFFLRLNDDNKLKKSRNDIVKNLIYEIDQVLTGQIGMDCRMSSVLRSKDDSYFGCAYILFNWLTKAIYNENKNRQVINIQTHCLDISNSEKNQSKKGFCLDEKLIFHKNNNILNGEFEKKKTISSELLLLGPTLIHSLLNDKFISLVNRNRDIYSKVAKSYSDSENNCIIYSDTLFKNNKIDKQYLISILKKLYLEIENNYNSRIMVVSIMKFLSYLKNYKKCDFSASNTEYATHEFEVNKCNKKQYNPQSNGSFLICNVCYQYVYGLYTSCSICKHGGHIKHIKNWFETMGSHCPVPNCNCKCNGTL</sequence>
<name>A0AAV9XV82_9CRYT</name>
<keyword evidence="2" id="KW-1185">Reference proteome</keyword>
<protein>
    <recommendedName>
        <fullName evidence="3">WD repeat protein mio zinc-ribbon like domain-containing protein</fullName>
    </recommendedName>
</protein>
<dbReference type="GO" id="GO:0005774">
    <property type="term" value="C:vacuolar membrane"/>
    <property type="evidence" value="ECO:0007669"/>
    <property type="project" value="TreeGrafter"/>
</dbReference>
<dbReference type="EMBL" id="JAWDEY010000031">
    <property type="protein sequence ID" value="KAK6588668.1"/>
    <property type="molecule type" value="Genomic_DNA"/>
</dbReference>
<dbReference type="PANTHER" id="PTHR46170">
    <property type="entry name" value="GATOR COMPLEX PROTEIN WDR59"/>
    <property type="match status" value="1"/>
</dbReference>
<evidence type="ECO:0008006" key="3">
    <source>
        <dbReference type="Google" id="ProtNLM"/>
    </source>
</evidence>
<dbReference type="PANTHER" id="PTHR46170:SF1">
    <property type="entry name" value="GATOR COMPLEX PROTEIN WDR59"/>
    <property type="match status" value="1"/>
</dbReference>
<dbReference type="GO" id="GO:0034198">
    <property type="term" value="P:cellular response to amino acid starvation"/>
    <property type="evidence" value="ECO:0007669"/>
    <property type="project" value="TreeGrafter"/>
</dbReference>
<dbReference type="InterPro" id="IPR049567">
    <property type="entry name" value="WDR59-like"/>
</dbReference>
<organism evidence="1 2">
    <name type="scientific">Cryptosporidium xiaoi</name>
    <dbReference type="NCBI Taxonomy" id="659607"/>
    <lineage>
        <taxon>Eukaryota</taxon>
        <taxon>Sar</taxon>
        <taxon>Alveolata</taxon>
        <taxon>Apicomplexa</taxon>
        <taxon>Conoidasida</taxon>
        <taxon>Coccidia</taxon>
        <taxon>Eucoccidiorida</taxon>
        <taxon>Eimeriorina</taxon>
        <taxon>Cryptosporidiidae</taxon>
        <taxon>Cryptosporidium</taxon>
    </lineage>
</organism>
<reference evidence="1 2" key="1">
    <citation type="submission" date="2023-10" db="EMBL/GenBank/DDBJ databases">
        <title>Comparative genomics analysis reveals potential genetic determinants of host preference in Cryptosporidium xiaoi.</title>
        <authorList>
            <person name="Xiao L."/>
            <person name="Li J."/>
        </authorList>
    </citation>
    <scope>NUCLEOTIDE SEQUENCE [LARGE SCALE GENOMIC DNA]</scope>
    <source>
        <strain evidence="1 2">52996</strain>
    </source>
</reference>
<comment type="caution">
    <text evidence="1">The sequence shown here is derived from an EMBL/GenBank/DDBJ whole genome shotgun (WGS) entry which is preliminary data.</text>
</comment>
<gene>
    <name evidence="1" type="ORF">RS030_3431</name>
</gene>
<accession>A0AAV9XV82</accession>
<dbReference type="SUPFAM" id="SSF50978">
    <property type="entry name" value="WD40 repeat-like"/>
    <property type="match status" value="1"/>
</dbReference>
<dbReference type="InterPro" id="IPR036322">
    <property type="entry name" value="WD40_repeat_dom_sf"/>
</dbReference>
<proteinExistence type="predicted"/>